<evidence type="ECO:0000259" key="4">
    <source>
        <dbReference type="Pfam" id="PF01753"/>
    </source>
</evidence>
<evidence type="ECO:0000313" key="5">
    <source>
        <dbReference type="EMBL" id="RWA13401.1"/>
    </source>
</evidence>
<dbReference type="GO" id="GO:0008270">
    <property type="term" value="F:zinc ion binding"/>
    <property type="evidence" value="ECO:0007669"/>
    <property type="project" value="UniProtKB-KW"/>
</dbReference>
<dbReference type="Pfam" id="PF01753">
    <property type="entry name" value="zf-MYND"/>
    <property type="match status" value="1"/>
</dbReference>
<keyword evidence="6" id="KW-1185">Reference proteome</keyword>
<evidence type="ECO:0000256" key="2">
    <source>
        <dbReference type="ARBA" id="ARBA00022771"/>
    </source>
</evidence>
<evidence type="ECO:0000256" key="1">
    <source>
        <dbReference type="ARBA" id="ARBA00022723"/>
    </source>
</evidence>
<organism evidence="5 6">
    <name type="scientific">Xylaria grammica</name>
    <dbReference type="NCBI Taxonomy" id="363999"/>
    <lineage>
        <taxon>Eukaryota</taxon>
        <taxon>Fungi</taxon>
        <taxon>Dikarya</taxon>
        <taxon>Ascomycota</taxon>
        <taxon>Pezizomycotina</taxon>
        <taxon>Sordariomycetes</taxon>
        <taxon>Xylariomycetidae</taxon>
        <taxon>Xylariales</taxon>
        <taxon>Xylariaceae</taxon>
        <taxon>Xylaria</taxon>
    </lineage>
</organism>
<protein>
    <recommendedName>
        <fullName evidence="4">MYND-type domain-containing protein</fullName>
    </recommendedName>
</protein>
<name>A0A439DG84_9PEZI</name>
<keyword evidence="3" id="KW-0862">Zinc</keyword>
<dbReference type="AlphaFoldDB" id="A0A439DG84"/>
<keyword evidence="1" id="KW-0479">Metal-binding</keyword>
<sequence>MDSVEELFRGFTDPESVRVSEGETSYRFTKALAQFLKGPASEDPDYEYLITHARKAFSPGESTVNYFCQQMAHLAVQKSINRKDKSHKARQFKYHRWFALGMKHETFPFPTARPPGPPSTARIATMVNPICCASCGKGNANMRCPGCAFQDDRFIVEKTSYCNKQCLQDHYETHNPICEGRKMIYRATSLLYFIFVAMQEATYIYPLEDIHKKNGVLYAVDGNFDRVGMTGRRMFIPFPKHLLESMQPSDSTDLQRSLVLWGQSDELCLSLFDLVKFLLKPICKTIEQAYVHPRNVLTPICYLSEGKALNICMFRHTVLKVTLRSNEKYVIDLCSAQFGWKETLAPWAPWAELRSAQSSILEYQRTTNKLGAGILNSALEMEQQEARGMLIKAVLEGLDNILHTNSADKHRSFDQLLKSDTDNYKSVEYDVKEMVRQKVFIVITNQYHKEQYRVWMGCDPLFGIYLAKNRAKTLRKLWMTTKEYDRLKSSGEDMRKLWAERFDNKIKEIVAQEIAAKKKKSDKHKN</sequence>
<proteinExistence type="predicted"/>
<comment type="caution">
    <text evidence="5">The sequence shown here is derived from an EMBL/GenBank/DDBJ whole genome shotgun (WGS) entry which is preliminary data.</text>
</comment>
<accession>A0A439DG84</accession>
<evidence type="ECO:0000313" key="6">
    <source>
        <dbReference type="Proteomes" id="UP000286045"/>
    </source>
</evidence>
<dbReference type="InterPro" id="IPR002893">
    <property type="entry name" value="Znf_MYND"/>
</dbReference>
<feature type="domain" description="MYND-type" evidence="4">
    <location>
        <begin position="132"/>
        <end position="178"/>
    </location>
</feature>
<dbReference type="EMBL" id="RYZI01000028">
    <property type="protein sequence ID" value="RWA13401.1"/>
    <property type="molecule type" value="Genomic_DNA"/>
</dbReference>
<dbReference type="Proteomes" id="UP000286045">
    <property type="component" value="Unassembled WGS sequence"/>
</dbReference>
<reference evidence="5 6" key="1">
    <citation type="submission" date="2018-12" db="EMBL/GenBank/DDBJ databases">
        <title>Draft genome sequence of Xylaria grammica IHI A82.</title>
        <authorList>
            <person name="Buettner E."/>
            <person name="Kellner H."/>
        </authorList>
    </citation>
    <scope>NUCLEOTIDE SEQUENCE [LARGE SCALE GENOMIC DNA]</scope>
    <source>
        <strain evidence="5 6">IHI A82</strain>
    </source>
</reference>
<gene>
    <name evidence="5" type="ORF">EKO27_g1734</name>
</gene>
<dbReference type="STRING" id="363999.A0A439DG84"/>
<evidence type="ECO:0000256" key="3">
    <source>
        <dbReference type="ARBA" id="ARBA00022833"/>
    </source>
</evidence>
<keyword evidence="2" id="KW-0863">Zinc-finger</keyword>
<dbReference type="Gene3D" id="6.10.140.2220">
    <property type="match status" value="1"/>
</dbReference>